<dbReference type="Proteomes" id="UP001236507">
    <property type="component" value="Unassembled WGS sequence"/>
</dbReference>
<organism evidence="2 3">
    <name type="scientific">Flectobacillus roseus</name>
    <dbReference type="NCBI Taxonomy" id="502259"/>
    <lineage>
        <taxon>Bacteria</taxon>
        <taxon>Pseudomonadati</taxon>
        <taxon>Bacteroidota</taxon>
        <taxon>Cytophagia</taxon>
        <taxon>Cytophagales</taxon>
        <taxon>Flectobacillaceae</taxon>
        <taxon>Flectobacillus</taxon>
    </lineage>
</organism>
<accession>A0ABT6Y5X9</accession>
<feature type="chain" id="PRO_5047373735" evidence="1">
    <location>
        <begin position="25"/>
        <end position="291"/>
    </location>
</feature>
<gene>
    <name evidence="2" type="ORF">QM524_07175</name>
</gene>
<evidence type="ECO:0000313" key="3">
    <source>
        <dbReference type="Proteomes" id="UP001236507"/>
    </source>
</evidence>
<keyword evidence="1" id="KW-0732">Signal</keyword>
<name>A0ABT6Y5X9_9BACT</name>
<evidence type="ECO:0000313" key="2">
    <source>
        <dbReference type="EMBL" id="MDI9858983.1"/>
    </source>
</evidence>
<protein>
    <submittedName>
        <fullName evidence="2">Uncharacterized protein</fullName>
    </submittedName>
</protein>
<sequence length="291" mass="29490">MKLSSYLVKFVMCMLLFVSITQVSMSQSGNLSIINDNGTYKVNFTPTSSGSFTLGASSLVALKAPIGTMTLPSTVTDVTGGPWTLTSPKQSDTSTDYWGFSTSGNTALTFTNGVSITLFSFPAPTPCLGTVTIVDPNNLPASGTGIVNGYDYGTTINSPVGSNIASVSGSGATCNNLTFTVNNPTKSAPAGSAVTGNAPSEIGPSGGVTPYSYSIPSTGCSAPSSSPSAQPLPASSNLNVNSSTGAYTFTAPNTAGTYFYCIQVCDNTGTNCKIATYTLTVTCAANAGSLN</sequence>
<dbReference type="EMBL" id="JASHIF010000007">
    <property type="protein sequence ID" value="MDI9858983.1"/>
    <property type="molecule type" value="Genomic_DNA"/>
</dbReference>
<keyword evidence="3" id="KW-1185">Reference proteome</keyword>
<proteinExistence type="predicted"/>
<comment type="caution">
    <text evidence="2">The sequence shown here is derived from an EMBL/GenBank/DDBJ whole genome shotgun (WGS) entry which is preliminary data.</text>
</comment>
<feature type="signal peptide" evidence="1">
    <location>
        <begin position="1"/>
        <end position="24"/>
    </location>
</feature>
<evidence type="ECO:0000256" key="1">
    <source>
        <dbReference type="SAM" id="SignalP"/>
    </source>
</evidence>
<reference evidence="2 3" key="1">
    <citation type="submission" date="2023-05" db="EMBL/GenBank/DDBJ databases">
        <title>Novel species of genus Flectobacillus isolated from stream in China.</title>
        <authorList>
            <person name="Lu H."/>
        </authorList>
    </citation>
    <scope>NUCLEOTIDE SEQUENCE [LARGE SCALE GENOMIC DNA]</scope>
    <source>
        <strain evidence="2 3">KCTC 42575</strain>
    </source>
</reference>
<dbReference type="RefSeq" id="WP_283344055.1">
    <property type="nucleotide sequence ID" value="NZ_JASHIF010000007.1"/>
</dbReference>